<evidence type="ECO:0000313" key="3">
    <source>
        <dbReference type="Proteomes" id="UP001338125"/>
    </source>
</evidence>
<dbReference type="EMBL" id="JAVFKD010000010">
    <property type="protein sequence ID" value="KAK5994505.1"/>
    <property type="molecule type" value="Genomic_DNA"/>
</dbReference>
<sequence length="212" mass="23456">MFFKSTTTALALALASGLSQVAGQICAIDVKTTHAGLSFYLYDDSIPTNNYRPLQLRPSKDGKFHYVALDNSSPPLVANIDNGVLVAESKATDGTLFDLGLKGFLYNYTTIPLTRPTTIGQLAFANTSTFANASDPDWFLRGASGYNTYNLWRNEPVNTLNGVQICEAKFDLNEDGTPWYYFQYVDWVSYYPEECEFVAVLTNVSSTDQPTC</sequence>
<accession>A0ABR0SS04</accession>
<proteinExistence type="predicted"/>
<gene>
    <name evidence="2" type="ORF">PT974_04982</name>
</gene>
<protein>
    <submittedName>
        <fullName evidence="2">Uncharacterized protein</fullName>
    </submittedName>
</protein>
<keyword evidence="3" id="KW-1185">Reference proteome</keyword>
<keyword evidence="1" id="KW-0732">Signal</keyword>
<comment type="caution">
    <text evidence="2">The sequence shown here is derived from an EMBL/GenBank/DDBJ whole genome shotgun (WGS) entry which is preliminary data.</text>
</comment>
<name>A0ABR0SS04_9HYPO</name>
<evidence type="ECO:0000313" key="2">
    <source>
        <dbReference type="EMBL" id="KAK5994505.1"/>
    </source>
</evidence>
<feature type="signal peptide" evidence="1">
    <location>
        <begin position="1"/>
        <end position="23"/>
    </location>
</feature>
<organism evidence="2 3">
    <name type="scientific">Cladobotryum mycophilum</name>
    <dbReference type="NCBI Taxonomy" id="491253"/>
    <lineage>
        <taxon>Eukaryota</taxon>
        <taxon>Fungi</taxon>
        <taxon>Dikarya</taxon>
        <taxon>Ascomycota</taxon>
        <taxon>Pezizomycotina</taxon>
        <taxon>Sordariomycetes</taxon>
        <taxon>Hypocreomycetidae</taxon>
        <taxon>Hypocreales</taxon>
        <taxon>Hypocreaceae</taxon>
        <taxon>Cladobotryum</taxon>
    </lineage>
</organism>
<evidence type="ECO:0000256" key="1">
    <source>
        <dbReference type="SAM" id="SignalP"/>
    </source>
</evidence>
<feature type="chain" id="PRO_5046261902" evidence="1">
    <location>
        <begin position="24"/>
        <end position="212"/>
    </location>
</feature>
<dbReference type="Proteomes" id="UP001338125">
    <property type="component" value="Unassembled WGS sequence"/>
</dbReference>
<reference evidence="2 3" key="1">
    <citation type="submission" date="2024-01" db="EMBL/GenBank/DDBJ databases">
        <title>Complete genome of Cladobotryum mycophilum ATHUM6906.</title>
        <authorList>
            <person name="Christinaki A.C."/>
            <person name="Myridakis A.I."/>
            <person name="Kouvelis V.N."/>
        </authorList>
    </citation>
    <scope>NUCLEOTIDE SEQUENCE [LARGE SCALE GENOMIC DNA]</scope>
    <source>
        <strain evidence="2 3">ATHUM6906</strain>
    </source>
</reference>